<dbReference type="OrthoDB" id="21072at2759"/>
<protein>
    <recommendedName>
        <fullName evidence="3">Autophagy-related protein 29</fullName>
    </recommendedName>
</protein>
<keyword evidence="4" id="KW-0813">Transport</keyword>
<feature type="region of interest" description="Disordered" evidence="7">
    <location>
        <begin position="105"/>
        <end position="265"/>
    </location>
</feature>
<dbReference type="Gene3D" id="1.10.10.2570">
    <property type="match status" value="1"/>
</dbReference>
<evidence type="ECO:0000259" key="8">
    <source>
        <dbReference type="Pfam" id="PF18388"/>
    </source>
</evidence>
<organism evidence="9 10">
    <name type="scientific">Trematosphaeria pertusa</name>
    <dbReference type="NCBI Taxonomy" id="390896"/>
    <lineage>
        <taxon>Eukaryota</taxon>
        <taxon>Fungi</taxon>
        <taxon>Dikarya</taxon>
        <taxon>Ascomycota</taxon>
        <taxon>Pezizomycotina</taxon>
        <taxon>Dothideomycetes</taxon>
        <taxon>Pleosporomycetidae</taxon>
        <taxon>Pleosporales</taxon>
        <taxon>Massarineae</taxon>
        <taxon>Trematosphaeriaceae</taxon>
        <taxon>Trematosphaeria</taxon>
    </lineage>
</organism>
<evidence type="ECO:0000256" key="1">
    <source>
        <dbReference type="ARBA" id="ARBA00004329"/>
    </source>
</evidence>
<dbReference type="InterPro" id="IPR039113">
    <property type="entry name" value="ATG29"/>
</dbReference>
<evidence type="ECO:0000256" key="7">
    <source>
        <dbReference type="SAM" id="MobiDB-lite"/>
    </source>
</evidence>
<dbReference type="GeneID" id="54584610"/>
<evidence type="ECO:0000256" key="4">
    <source>
        <dbReference type="ARBA" id="ARBA00022448"/>
    </source>
</evidence>
<proteinExistence type="inferred from homology"/>
<sequence>MSSIQFTTLIRVPFRRGDFVDPQQASWDSAKDRSLWKVISKSSKTSDLNCNFNVPPAFILQQAAWLYERHLDHVRAQMKKVGGTSSPATFNPGSTHAPMAGIAMRRVGSGGSGASRAPSALSLLPRESPLPRGETSTPAPPLSRTPSTNTITQSRAHTQQAPVRNPPPRARRNMEIPKQVEQLGPDWPATGDMQKSIHVDSSAPLPSSSSCSSPSDSETDNLATRSQLFKRPPRFRSQRPRELLPDPDGVDEGDEPDRGTNNLLPFANASRADKGATSVGIVAHAASASRGGQDRRGPISGVDASSSVTSSASDAPKGTSMSPGPLSPTHRAELAKLSPRKAGVKSRKDGSEGTPSIGSSFSDIDDAGISQSALEEALLSNIQHGRMSTLSQLRSRYL</sequence>
<dbReference type="AlphaFoldDB" id="A0A6A6HU65"/>
<reference evidence="9" key="1">
    <citation type="journal article" date="2020" name="Stud. Mycol.">
        <title>101 Dothideomycetes genomes: a test case for predicting lifestyles and emergence of pathogens.</title>
        <authorList>
            <person name="Haridas S."/>
            <person name="Albert R."/>
            <person name="Binder M."/>
            <person name="Bloem J."/>
            <person name="Labutti K."/>
            <person name="Salamov A."/>
            <person name="Andreopoulos B."/>
            <person name="Baker S."/>
            <person name="Barry K."/>
            <person name="Bills G."/>
            <person name="Bluhm B."/>
            <person name="Cannon C."/>
            <person name="Castanera R."/>
            <person name="Culley D."/>
            <person name="Daum C."/>
            <person name="Ezra D."/>
            <person name="Gonzalez J."/>
            <person name="Henrissat B."/>
            <person name="Kuo A."/>
            <person name="Liang C."/>
            <person name="Lipzen A."/>
            <person name="Lutzoni F."/>
            <person name="Magnuson J."/>
            <person name="Mondo S."/>
            <person name="Nolan M."/>
            <person name="Ohm R."/>
            <person name="Pangilinan J."/>
            <person name="Park H.-J."/>
            <person name="Ramirez L."/>
            <person name="Alfaro M."/>
            <person name="Sun H."/>
            <person name="Tritt A."/>
            <person name="Yoshinaga Y."/>
            <person name="Zwiers L.-H."/>
            <person name="Turgeon B."/>
            <person name="Goodwin S."/>
            <person name="Spatafora J."/>
            <person name="Crous P."/>
            <person name="Grigoriev I."/>
        </authorList>
    </citation>
    <scope>NUCLEOTIDE SEQUENCE</scope>
    <source>
        <strain evidence="9">CBS 122368</strain>
    </source>
</reference>
<dbReference type="PANTHER" id="PTHR40012">
    <property type="entry name" value="AUTOPHAGY-RELATED PROTEIN 29"/>
    <property type="match status" value="1"/>
</dbReference>
<feature type="compositionally biased region" description="Polar residues" evidence="7">
    <location>
        <begin position="353"/>
        <end position="362"/>
    </location>
</feature>
<dbReference type="InterPro" id="IPR040666">
    <property type="entry name" value="Atg29_N"/>
</dbReference>
<dbReference type="EMBL" id="ML987212">
    <property type="protein sequence ID" value="KAF2241459.1"/>
    <property type="molecule type" value="Genomic_DNA"/>
</dbReference>
<keyword evidence="10" id="KW-1185">Reference proteome</keyword>
<dbReference type="PANTHER" id="PTHR40012:SF1">
    <property type="entry name" value="AUTOPHAGY-RELATED PROTEIN 29"/>
    <property type="match status" value="1"/>
</dbReference>
<gene>
    <name evidence="9" type="ORF">BU26DRAFT_535378</name>
</gene>
<feature type="compositionally biased region" description="Low complexity" evidence="7">
    <location>
        <begin position="300"/>
        <end position="315"/>
    </location>
</feature>
<comment type="similarity">
    <text evidence="2">Belongs to the ATG29 family.</text>
</comment>
<comment type="subcellular location">
    <subcellularLocation>
        <location evidence="1">Preautophagosomal structure</location>
    </subcellularLocation>
</comment>
<keyword evidence="6" id="KW-0072">Autophagy</keyword>
<feature type="compositionally biased region" description="Low complexity" evidence="7">
    <location>
        <begin position="201"/>
        <end position="216"/>
    </location>
</feature>
<evidence type="ECO:0000313" key="9">
    <source>
        <dbReference type="EMBL" id="KAF2241459.1"/>
    </source>
</evidence>
<accession>A0A6A6HU65</accession>
<evidence type="ECO:0000313" key="10">
    <source>
        <dbReference type="Proteomes" id="UP000800094"/>
    </source>
</evidence>
<evidence type="ECO:0000256" key="3">
    <source>
        <dbReference type="ARBA" id="ARBA00013784"/>
    </source>
</evidence>
<dbReference type="Pfam" id="PF18388">
    <property type="entry name" value="ATG29_N"/>
    <property type="match status" value="1"/>
</dbReference>
<dbReference type="GO" id="GO:0015031">
    <property type="term" value="P:protein transport"/>
    <property type="evidence" value="ECO:0007669"/>
    <property type="project" value="UniProtKB-KW"/>
</dbReference>
<feature type="domain" description="Atg29 N-terminal" evidence="8">
    <location>
        <begin position="6"/>
        <end position="51"/>
    </location>
</feature>
<evidence type="ECO:0000256" key="2">
    <source>
        <dbReference type="ARBA" id="ARBA00010082"/>
    </source>
</evidence>
<feature type="compositionally biased region" description="Polar residues" evidence="7">
    <location>
        <begin position="144"/>
        <end position="160"/>
    </location>
</feature>
<dbReference type="GO" id="GO:0000407">
    <property type="term" value="C:phagophore assembly site"/>
    <property type="evidence" value="ECO:0007669"/>
    <property type="project" value="UniProtKB-SubCell"/>
</dbReference>
<dbReference type="InterPro" id="IPR039362">
    <property type="entry name" value="ATG29_sf"/>
</dbReference>
<name>A0A6A6HU65_9PLEO</name>
<dbReference type="Proteomes" id="UP000800094">
    <property type="component" value="Unassembled WGS sequence"/>
</dbReference>
<feature type="compositionally biased region" description="Low complexity" evidence="7">
    <location>
        <begin position="114"/>
        <end position="132"/>
    </location>
</feature>
<dbReference type="RefSeq" id="XP_033676463.1">
    <property type="nucleotide sequence ID" value="XM_033831280.1"/>
</dbReference>
<evidence type="ECO:0000256" key="6">
    <source>
        <dbReference type="ARBA" id="ARBA00023006"/>
    </source>
</evidence>
<dbReference type="GO" id="GO:0000045">
    <property type="term" value="P:autophagosome assembly"/>
    <property type="evidence" value="ECO:0007669"/>
    <property type="project" value="InterPro"/>
</dbReference>
<keyword evidence="5" id="KW-0653">Protein transport</keyword>
<feature type="region of interest" description="Disordered" evidence="7">
    <location>
        <begin position="286"/>
        <end position="365"/>
    </location>
</feature>
<evidence type="ECO:0000256" key="5">
    <source>
        <dbReference type="ARBA" id="ARBA00022927"/>
    </source>
</evidence>